<keyword evidence="3" id="KW-1185">Reference proteome</keyword>
<proteinExistence type="predicted"/>
<organism evidence="2 3">
    <name type="scientific">Glaciihabitans arcticus</name>
    <dbReference type="NCBI Taxonomy" id="2668039"/>
    <lineage>
        <taxon>Bacteria</taxon>
        <taxon>Bacillati</taxon>
        <taxon>Actinomycetota</taxon>
        <taxon>Actinomycetes</taxon>
        <taxon>Micrococcales</taxon>
        <taxon>Microbacteriaceae</taxon>
        <taxon>Glaciihabitans</taxon>
    </lineage>
</organism>
<dbReference type="InterPro" id="IPR000792">
    <property type="entry name" value="Tscrpt_reg_LuxR_C"/>
</dbReference>
<dbReference type="AlphaFoldDB" id="A0A4Q9GS85"/>
<reference evidence="3" key="1">
    <citation type="submission" date="2019-02" db="EMBL/GenBank/DDBJ databases">
        <title>Glaciihabitans arcticus sp. nov., a psychrotolerant bacterium isolated from polar soil.</title>
        <authorList>
            <person name="Dahal R.H."/>
        </authorList>
    </citation>
    <scope>NUCLEOTIDE SEQUENCE [LARGE SCALE GENOMIC DNA]</scope>
    <source>
        <strain evidence="3">RP-3-7</strain>
    </source>
</reference>
<dbReference type="PRINTS" id="PR00364">
    <property type="entry name" value="DISEASERSIST"/>
</dbReference>
<dbReference type="Proteomes" id="UP000294194">
    <property type="component" value="Unassembled WGS sequence"/>
</dbReference>
<accession>A0A4Q9GS85</accession>
<dbReference type="InterPro" id="IPR036388">
    <property type="entry name" value="WH-like_DNA-bd_sf"/>
</dbReference>
<dbReference type="SUPFAM" id="SSF48452">
    <property type="entry name" value="TPR-like"/>
    <property type="match status" value="1"/>
</dbReference>
<dbReference type="InterPro" id="IPR011990">
    <property type="entry name" value="TPR-like_helical_dom_sf"/>
</dbReference>
<dbReference type="GO" id="GO:0003677">
    <property type="term" value="F:DNA binding"/>
    <property type="evidence" value="ECO:0007669"/>
    <property type="project" value="InterPro"/>
</dbReference>
<evidence type="ECO:0000313" key="3">
    <source>
        <dbReference type="Proteomes" id="UP000294194"/>
    </source>
</evidence>
<gene>
    <name evidence="2" type="ORF">EYE40_08600</name>
</gene>
<dbReference type="PANTHER" id="PTHR47691">
    <property type="entry name" value="REGULATOR-RELATED"/>
    <property type="match status" value="1"/>
</dbReference>
<dbReference type="EMBL" id="SISG01000001">
    <property type="protein sequence ID" value="TBN57445.1"/>
    <property type="molecule type" value="Genomic_DNA"/>
</dbReference>
<sequence>MARDDRESVSPREGAVLDRVERRLTNAEIAGELYISVRTVESHIAALRRKLGADTRSELIAAARGRRRRAVPVPQNSFVGRAASVTLLRSLVASRRLVTIVGAGGCGKSRLALEVAAIDERMPVVADLERSTDPLVTIADVLDLVVETPSDAFATVAVALDAEPTLLVLDNADPVAAALSALVDRLLASCPALVVLVTSRTALGGSDEVLLELDPLDTVSLDSSPDAASRLFRDRAAAAAPARPLTPADAPVISAIVQRLDGLPLVIELAAARLRHLTLLDLAARLEEGFGWLDRAGSASRHRTLEAAFEWTWDQLDARERDALSRLSSLPGPFGLDLARSITDIDAVLQLADRSLVMRERDGDRHRLLGTLRVCVLGRTGPRVMQEVRLAHAEWVLGVLEPLAARARLDDAPASTFAADRLYADAGAAIDFALSSEHAPLALRLARSVAVLLEQYGLRTEGRDAVARAACSQSVRDAATTEDLFLLGQALCHGDLSLVDELAGIALARGEGDLAARHLAGTVDAYLDRRERALDHLARAEQLAVSVGDAWALGSIRQHRGITLRRAMTHGPPPDLVAALAAFESAMSSYALAGDAMHVNNTRYMMASTAAELGLVDRAIQWADQCADYARHTGNEHELAHAVLARLTASGGTGEQLDDIVREFRAVGDLRCLTRSYFLAANRAGYERTALEQALEIARRAGDTASQARALERVIQSYQSPTRHAALAFGALTVVLGEDAAAARLPNLSWEGLELAVLEGRAAETARSRSVAAHEGVERGNAPT</sequence>
<dbReference type="PANTHER" id="PTHR47691:SF3">
    <property type="entry name" value="HTH-TYPE TRANSCRIPTIONAL REGULATOR RV0890C-RELATED"/>
    <property type="match status" value="1"/>
</dbReference>
<dbReference type="Pfam" id="PF00196">
    <property type="entry name" value="GerE"/>
    <property type="match status" value="1"/>
</dbReference>
<dbReference type="SUPFAM" id="SSF46894">
    <property type="entry name" value="C-terminal effector domain of the bipartite response regulators"/>
    <property type="match status" value="1"/>
</dbReference>
<dbReference type="CDD" id="cd06170">
    <property type="entry name" value="LuxR_C_like"/>
    <property type="match status" value="1"/>
</dbReference>
<dbReference type="PROSITE" id="PS50043">
    <property type="entry name" value="HTH_LUXR_2"/>
    <property type="match status" value="1"/>
</dbReference>
<name>A0A4Q9GS85_9MICO</name>
<dbReference type="GO" id="GO:0006355">
    <property type="term" value="P:regulation of DNA-templated transcription"/>
    <property type="evidence" value="ECO:0007669"/>
    <property type="project" value="InterPro"/>
</dbReference>
<dbReference type="SMART" id="SM00421">
    <property type="entry name" value="HTH_LUXR"/>
    <property type="match status" value="1"/>
</dbReference>
<dbReference type="Gene3D" id="3.40.50.300">
    <property type="entry name" value="P-loop containing nucleotide triphosphate hydrolases"/>
    <property type="match status" value="1"/>
</dbReference>
<evidence type="ECO:0000313" key="2">
    <source>
        <dbReference type="EMBL" id="TBN57445.1"/>
    </source>
</evidence>
<evidence type="ECO:0000259" key="1">
    <source>
        <dbReference type="PROSITE" id="PS50043"/>
    </source>
</evidence>
<dbReference type="Gene3D" id="1.10.10.10">
    <property type="entry name" value="Winged helix-like DNA-binding domain superfamily/Winged helix DNA-binding domain"/>
    <property type="match status" value="1"/>
</dbReference>
<dbReference type="InterPro" id="IPR016032">
    <property type="entry name" value="Sig_transdc_resp-reg_C-effctor"/>
</dbReference>
<dbReference type="InterPro" id="IPR027417">
    <property type="entry name" value="P-loop_NTPase"/>
</dbReference>
<feature type="domain" description="HTH luxR-type" evidence="1">
    <location>
        <begin position="2"/>
        <end position="67"/>
    </location>
</feature>
<comment type="caution">
    <text evidence="2">The sequence shown here is derived from an EMBL/GenBank/DDBJ whole genome shotgun (WGS) entry which is preliminary data.</text>
</comment>
<dbReference type="RefSeq" id="WP_130981556.1">
    <property type="nucleotide sequence ID" value="NZ_SISG01000001.1"/>
</dbReference>
<dbReference type="SUPFAM" id="SSF52540">
    <property type="entry name" value="P-loop containing nucleoside triphosphate hydrolases"/>
    <property type="match status" value="1"/>
</dbReference>
<protein>
    <recommendedName>
        <fullName evidence="1">HTH luxR-type domain-containing protein</fullName>
    </recommendedName>
</protein>